<protein>
    <submittedName>
        <fullName evidence="1">Uncharacterized protein</fullName>
    </submittedName>
</protein>
<accession>A0AAV0B7W0</accession>
<evidence type="ECO:0000313" key="2">
    <source>
        <dbReference type="Proteomes" id="UP001153365"/>
    </source>
</evidence>
<gene>
    <name evidence="1" type="ORF">PPACK8108_LOCUS16478</name>
</gene>
<dbReference type="EMBL" id="CALTRL010004484">
    <property type="protein sequence ID" value="CAH7683139.1"/>
    <property type="molecule type" value="Genomic_DNA"/>
</dbReference>
<name>A0AAV0B7W0_PHAPC</name>
<organism evidence="1 2">
    <name type="scientific">Phakopsora pachyrhizi</name>
    <name type="common">Asian soybean rust disease fungus</name>
    <dbReference type="NCBI Taxonomy" id="170000"/>
    <lineage>
        <taxon>Eukaryota</taxon>
        <taxon>Fungi</taxon>
        <taxon>Dikarya</taxon>
        <taxon>Basidiomycota</taxon>
        <taxon>Pucciniomycotina</taxon>
        <taxon>Pucciniomycetes</taxon>
        <taxon>Pucciniales</taxon>
        <taxon>Phakopsoraceae</taxon>
        <taxon>Phakopsora</taxon>
    </lineage>
</organism>
<evidence type="ECO:0000313" key="1">
    <source>
        <dbReference type="EMBL" id="CAH7683139.1"/>
    </source>
</evidence>
<dbReference type="Proteomes" id="UP001153365">
    <property type="component" value="Unassembled WGS sequence"/>
</dbReference>
<sequence length="84" mass="9984">NIQYFSLDRNFNFDDQFNQIICQFFIKVVWKWGLTTTCFGISAKKEAISLNMDSQILMAIFWRHSHYLSACYKAIHKKLKALEN</sequence>
<dbReference type="AlphaFoldDB" id="A0AAV0B7W0"/>
<keyword evidence="2" id="KW-1185">Reference proteome</keyword>
<comment type="caution">
    <text evidence="1">The sequence shown here is derived from an EMBL/GenBank/DDBJ whole genome shotgun (WGS) entry which is preliminary data.</text>
</comment>
<feature type="non-terminal residue" evidence="1">
    <location>
        <position position="1"/>
    </location>
</feature>
<reference evidence="1" key="1">
    <citation type="submission" date="2022-06" db="EMBL/GenBank/DDBJ databases">
        <authorList>
            <consortium name="SYNGENTA / RWTH Aachen University"/>
        </authorList>
    </citation>
    <scope>NUCLEOTIDE SEQUENCE</scope>
</reference>
<proteinExistence type="predicted"/>